<feature type="compositionally biased region" description="Polar residues" evidence="2">
    <location>
        <begin position="32"/>
        <end position="43"/>
    </location>
</feature>
<name>A0A2T2YSE6_9NOCA</name>
<dbReference type="Gene3D" id="3.40.50.1980">
    <property type="entry name" value="Nitrogenase molybdenum iron protein domain"/>
    <property type="match status" value="2"/>
</dbReference>
<dbReference type="PROSITE" id="PS50983">
    <property type="entry name" value="FE_B12_PBP"/>
    <property type="match status" value="1"/>
</dbReference>
<dbReference type="InterPro" id="IPR050902">
    <property type="entry name" value="ABC_Transporter_SBP"/>
</dbReference>
<dbReference type="AlphaFoldDB" id="A0A2T2YSE6"/>
<evidence type="ECO:0000259" key="4">
    <source>
        <dbReference type="PROSITE" id="PS50983"/>
    </source>
</evidence>
<evidence type="ECO:0000256" key="1">
    <source>
        <dbReference type="ARBA" id="ARBA00008814"/>
    </source>
</evidence>
<keyword evidence="3" id="KW-0812">Transmembrane</keyword>
<proteinExistence type="inferred from homology"/>
<dbReference type="PANTHER" id="PTHR30535">
    <property type="entry name" value="VITAMIN B12-BINDING PROTEIN"/>
    <property type="match status" value="1"/>
</dbReference>
<feature type="transmembrane region" description="Helical" evidence="3">
    <location>
        <begin position="58"/>
        <end position="79"/>
    </location>
</feature>
<evidence type="ECO:0000256" key="2">
    <source>
        <dbReference type="SAM" id="MobiDB-lite"/>
    </source>
</evidence>
<evidence type="ECO:0000313" key="6">
    <source>
        <dbReference type="Proteomes" id="UP000241647"/>
    </source>
</evidence>
<keyword evidence="3" id="KW-0472">Membrane</keyword>
<dbReference type="InterPro" id="IPR002491">
    <property type="entry name" value="ABC_transptr_periplasmic_BD"/>
</dbReference>
<feature type="region of interest" description="Disordered" evidence="2">
    <location>
        <begin position="77"/>
        <end position="102"/>
    </location>
</feature>
<evidence type="ECO:0000256" key="3">
    <source>
        <dbReference type="SAM" id="Phobius"/>
    </source>
</evidence>
<comment type="caution">
    <text evidence="5">The sequence shown here is derived from an EMBL/GenBank/DDBJ whole genome shotgun (WGS) entry which is preliminary data.</text>
</comment>
<protein>
    <submittedName>
        <fullName evidence="5">ABC transporter substrate-binding protein</fullName>
    </submittedName>
</protein>
<reference evidence="5 6" key="1">
    <citation type="submission" date="2018-02" db="EMBL/GenBank/DDBJ databases">
        <title>8 Nocardia nova and 1 Nocardia cyriacigeorgica strain used for evolution to TMP-SMX.</title>
        <authorList>
            <person name="Mehta H."/>
            <person name="Weng J."/>
            <person name="Shamoo Y."/>
        </authorList>
    </citation>
    <scope>NUCLEOTIDE SEQUENCE [LARGE SCALE GENOMIC DNA]</scope>
    <source>
        <strain evidence="5 6">ATCC 33727</strain>
    </source>
</reference>
<dbReference type="Pfam" id="PF01497">
    <property type="entry name" value="Peripla_BP_2"/>
    <property type="match status" value="1"/>
</dbReference>
<feature type="domain" description="Fe/B12 periplasmic-binding" evidence="4">
    <location>
        <begin position="129"/>
        <end position="387"/>
    </location>
</feature>
<sequence length="389" mass="39262">MRCLDVRSARIASAAPAGPTEPGAAATPALRSATTARNRSASTEPGGRPRTARGGTRWLLAVLGVVLLAGVTTACGGSSGASGEQGATTATLANPDPTPIGPEPVPALPVTVHSFDGAEVTVTSADRIVAVDRYGTLAQTVWALGLGSKLVGRSTSAAFPAVRDVPNVAGGNGSINIEAVAAQRPTVFLTDTTSATPTMRDQLRALGITVVYFDPQRTIDGVGPQIRSVADALGVHDRGVRLADRTHAEIAAATAAMPKRQPPLKIGFVYLRSTAITMLAGPGSGADSLVTALGGVDAGTAAGLTEPFTTITSEAMISAAPDVLLVMSDGLKSVGGVDGLEKVPGVAQTPAGRDHRVVDMSDAVLLSFGPETGHVLEALSKAVYGTQPA</sequence>
<dbReference type="PANTHER" id="PTHR30535:SF4">
    <property type="entry name" value="HEMIN-BINDING PERIPLASMIC PROTEIN HMUT"/>
    <property type="match status" value="1"/>
</dbReference>
<feature type="region of interest" description="Disordered" evidence="2">
    <location>
        <begin position="12"/>
        <end position="53"/>
    </location>
</feature>
<gene>
    <name evidence="5" type="ORF">C8259_30535</name>
</gene>
<feature type="compositionally biased region" description="Low complexity" evidence="2">
    <location>
        <begin position="12"/>
        <end position="29"/>
    </location>
</feature>
<feature type="compositionally biased region" description="Low complexity" evidence="2">
    <location>
        <begin position="77"/>
        <end position="91"/>
    </location>
</feature>
<dbReference type="RefSeq" id="WP_106958679.1">
    <property type="nucleotide sequence ID" value="NZ_PYHS01000024.1"/>
</dbReference>
<dbReference type="Proteomes" id="UP000241647">
    <property type="component" value="Unassembled WGS sequence"/>
</dbReference>
<evidence type="ECO:0000313" key="5">
    <source>
        <dbReference type="EMBL" id="PSR58411.1"/>
    </source>
</evidence>
<dbReference type="SUPFAM" id="SSF53807">
    <property type="entry name" value="Helical backbone' metal receptor"/>
    <property type="match status" value="1"/>
</dbReference>
<comment type="similarity">
    <text evidence="1">Belongs to the bacterial solute-binding protein 8 family.</text>
</comment>
<organism evidence="5 6">
    <name type="scientific">Nocardia nova</name>
    <dbReference type="NCBI Taxonomy" id="37330"/>
    <lineage>
        <taxon>Bacteria</taxon>
        <taxon>Bacillati</taxon>
        <taxon>Actinomycetota</taxon>
        <taxon>Actinomycetes</taxon>
        <taxon>Mycobacteriales</taxon>
        <taxon>Nocardiaceae</taxon>
        <taxon>Nocardia</taxon>
    </lineage>
</organism>
<accession>A0A2T2YSE6</accession>
<dbReference type="EMBL" id="PYHS01000024">
    <property type="protein sequence ID" value="PSR58411.1"/>
    <property type="molecule type" value="Genomic_DNA"/>
</dbReference>
<keyword evidence="3" id="KW-1133">Transmembrane helix</keyword>